<evidence type="ECO:0000313" key="2">
    <source>
        <dbReference type="EMBL" id="MFD0782035.1"/>
    </source>
</evidence>
<dbReference type="EMBL" id="JBHTIM010000001">
    <property type="protein sequence ID" value="MFD0782035.1"/>
    <property type="molecule type" value="Genomic_DNA"/>
</dbReference>
<sequence>MPVPRVDVARRRDLLAPGDNRRLSRNVRSGEWVRVAPGSYVVREAWAALTPIERHRLRVDEVVLRLQTPAVVSHLAAAALWDIDVLGPWPTAVDVTIGRTTGGRSGGALRRHALGLDGVERIPFGRHEVTSAAQTALDLARALPFVRAVTAVDQALWSQRRGGPLCTKDELLQALERGGPRRGDVRARRAIDAGEALAANVRETQVRVVAIGLGFGIPRLQERRVLRSGRLVFGDLYSPDHDHWVEIDGRGKYLSPQFGAGRAPADIVLDEKDRENEIRREVRGFSRLGATDADHPGRMYDILTGDGLPSTKPRPRTR</sequence>
<feature type="region of interest" description="Disordered" evidence="1">
    <location>
        <begin position="299"/>
        <end position="318"/>
    </location>
</feature>
<evidence type="ECO:0008006" key="4">
    <source>
        <dbReference type="Google" id="ProtNLM"/>
    </source>
</evidence>
<accession>A0ABW2ZTU5</accession>
<evidence type="ECO:0000256" key="1">
    <source>
        <dbReference type="SAM" id="MobiDB-lite"/>
    </source>
</evidence>
<keyword evidence="3" id="KW-1185">Reference proteome</keyword>
<protein>
    <recommendedName>
        <fullName evidence="4">Transcriptional regulator, AbiEi antitoxin, Type IV TA system</fullName>
    </recommendedName>
</protein>
<comment type="caution">
    <text evidence="2">The sequence shown here is derived from an EMBL/GenBank/DDBJ whole genome shotgun (WGS) entry which is preliminary data.</text>
</comment>
<name>A0ABW2ZTU5_9MICO</name>
<evidence type="ECO:0000313" key="3">
    <source>
        <dbReference type="Proteomes" id="UP001597042"/>
    </source>
</evidence>
<dbReference type="Proteomes" id="UP001597042">
    <property type="component" value="Unassembled WGS sequence"/>
</dbReference>
<proteinExistence type="predicted"/>
<organism evidence="2 3">
    <name type="scientific">Microbacterium koreense</name>
    <dbReference type="NCBI Taxonomy" id="323761"/>
    <lineage>
        <taxon>Bacteria</taxon>
        <taxon>Bacillati</taxon>
        <taxon>Actinomycetota</taxon>
        <taxon>Actinomycetes</taxon>
        <taxon>Micrococcales</taxon>
        <taxon>Microbacteriaceae</taxon>
        <taxon>Microbacterium</taxon>
    </lineage>
</organism>
<reference evidence="3" key="1">
    <citation type="journal article" date="2019" name="Int. J. Syst. Evol. Microbiol.">
        <title>The Global Catalogue of Microorganisms (GCM) 10K type strain sequencing project: providing services to taxonomists for standard genome sequencing and annotation.</title>
        <authorList>
            <consortium name="The Broad Institute Genomics Platform"/>
            <consortium name="The Broad Institute Genome Sequencing Center for Infectious Disease"/>
            <person name="Wu L."/>
            <person name="Ma J."/>
        </authorList>
    </citation>
    <scope>NUCLEOTIDE SEQUENCE [LARGE SCALE GENOMIC DNA]</scope>
    <source>
        <strain evidence="3">CCUG 50754</strain>
    </source>
</reference>
<gene>
    <name evidence="2" type="ORF">ACFQZV_12100</name>
</gene>
<dbReference type="RefSeq" id="WP_378753091.1">
    <property type="nucleotide sequence ID" value="NZ_JBHSSV010000013.1"/>
</dbReference>